<dbReference type="Proteomes" id="UP000324585">
    <property type="component" value="Unassembled WGS sequence"/>
</dbReference>
<evidence type="ECO:0000256" key="2">
    <source>
        <dbReference type="ARBA" id="ARBA00022679"/>
    </source>
</evidence>
<dbReference type="PROSITE" id="PS50216">
    <property type="entry name" value="DHHC"/>
    <property type="match status" value="1"/>
</dbReference>
<comment type="similarity">
    <text evidence="7">Belongs to the DHHC palmitoyltransferase family.</text>
</comment>
<evidence type="ECO:0000313" key="9">
    <source>
        <dbReference type="EMBL" id="KAA8498518.1"/>
    </source>
</evidence>
<gene>
    <name evidence="9" type="ORF">FVE85_6103</name>
</gene>
<keyword evidence="6 7" id="KW-0012">Acyltransferase</keyword>
<feature type="transmembrane region" description="Helical" evidence="7">
    <location>
        <begin position="26"/>
        <end position="49"/>
    </location>
</feature>
<evidence type="ECO:0000259" key="8">
    <source>
        <dbReference type="Pfam" id="PF01529"/>
    </source>
</evidence>
<dbReference type="Pfam" id="PF01529">
    <property type="entry name" value="DHHC"/>
    <property type="match status" value="1"/>
</dbReference>
<keyword evidence="5 7" id="KW-0472">Membrane</keyword>
<organism evidence="9 10">
    <name type="scientific">Porphyridium purpureum</name>
    <name type="common">Red alga</name>
    <name type="synonym">Porphyridium cruentum</name>
    <dbReference type="NCBI Taxonomy" id="35688"/>
    <lineage>
        <taxon>Eukaryota</taxon>
        <taxon>Rhodophyta</taxon>
        <taxon>Bangiophyceae</taxon>
        <taxon>Porphyridiales</taxon>
        <taxon>Porphyridiaceae</taxon>
        <taxon>Porphyridium</taxon>
    </lineage>
</organism>
<proteinExistence type="inferred from homology"/>
<dbReference type="InterPro" id="IPR001594">
    <property type="entry name" value="Palmitoyltrfase_DHHC"/>
</dbReference>
<keyword evidence="4 7" id="KW-1133">Transmembrane helix</keyword>
<reference evidence="10" key="1">
    <citation type="journal article" date="2019" name="Nat. Commun.">
        <title>Expansion of phycobilisome linker gene families in mesophilic red algae.</title>
        <authorList>
            <person name="Lee J."/>
            <person name="Kim D."/>
            <person name="Bhattacharya D."/>
            <person name="Yoon H.S."/>
        </authorList>
    </citation>
    <scope>NUCLEOTIDE SEQUENCE [LARGE SCALE GENOMIC DNA]</scope>
    <source>
        <strain evidence="10">CCMP 1328</strain>
    </source>
</reference>
<evidence type="ECO:0000313" key="10">
    <source>
        <dbReference type="Proteomes" id="UP000324585"/>
    </source>
</evidence>
<comment type="caution">
    <text evidence="9">The sequence shown here is derived from an EMBL/GenBank/DDBJ whole genome shotgun (WGS) entry which is preliminary data.</text>
</comment>
<comment type="domain">
    <text evidence="7">The DHHC domain is required for palmitoyltransferase activity.</text>
</comment>
<keyword evidence="10" id="KW-1185">Reference proteome</keyword>
<feature type="transmembrane region" description="Helical" evidence="7">
    <location>
        <begin position="160"/>
        <end position="183"/>
    </location>
</feature>
<keyword evidence="2 7" id="KW-0808">Transferase</keyword>
<sequence>MEPSWFRRVNGAFLRLEESLDGCVRYAGALLVLLCVLLNAFVVLTYATLVLPILQQRIGDVATALHVALVAFIVSQMAFNYGASLYIGAGEAPRLRPQGRDALAQDLDAYVWIKCSKAQCGRFRDERTHHCSVCDTCFRRMDHHCAWLNVCVGRNNQRYFILYLLYTLLGVLLGVATLSPIVAAGGTARGSATPSTSEDMMSARLPPDDLRNLSTRTQKTFIFILALCSVVSVLMGALLCWTLYLVVHESSTIDMKREWSHRRHTSNGINGHSPNSSSFSVSSSCSDLCWWMPGSVRNPHYHSVPSSHDSTIERALFSVFGPSTSLLNFWMPSLAPLPDYYDLAPPGIAADGAVRHHLEHDI</sequence>
<dbReference type="GO" id="GO:0019706">
    <property type="term" value="F:protein-cysteine S-palmitoyltransferase activity"/>
    <property type="evidence" value="ECO:0007669"/>
    <property type="project" value="UniProtKB-EC"/>
</dbReference>
<evidence type="ECO:0000256" key="1">
    <source>
        <dbReference type="ARBA" id="ARBA00004141"/>
    </source>
</evidence>
<evidence type="ECO:0000256" key="5">
    <source>
        <dbReference type="ARBA" id="ARBA00023136"/>
    </source>
</evidence>
<dbReference type="InterPro" id="IPR039859">
    <property type="entry name" value="PFA4/ZDH16/20/ERF2-like"/>
</dbReference>
<feature type="domain" description="Palmitoyltransferase DHHC" evidence="8">
    <location>
        <begin position="118"/>
        <end position="255"/>
    </location>
</feature>
<evidence type="ECO:0000256" key="3">
    <source>
        <dbReference type="ARBA" id="ARBA00022692"/>
    </source>
</evidence>
<comment type="catalytic activity">
    <reaction evidence="7">
        <text>L-cysteinyl-[protein] + hexadecanoyl-CoA = S-hexadecanoyl-L-cysteinyl-[protein] + CoA</text>
        <dbReference type="Rhea" id="RHEA:36683"/>
        <dbReference type="Rhea" id="RHEA-COMP:10131"/>
        <dbReference type="Rhea" id="RHEA-COMP:11032"/>
        <dbReference type="ChEBI" id="CHEBI:29950"/>
        <dbReference type="ChEBI" id="CHEBI:57287"/>
        <dbReference type="ChEBI" id="CHEBI:57379"/>
        <dbReference type="ChEBI" id="CHEBI:74151"/>
        <dbReference type="EC" id="2.3.1.225"/>
    </reaction>
</comment>
<evidence type="ECO:0000256" key="6">
    <source>
        <dbReference type="ARBA" id="ARBA00023315"/>
    </source>
</evidence>
<feature type="transmembrane region" description="Helical" evidence="7">
    <location>
        <begin position="61"/>
        <end position="79"/>
    </location>
</feature>
<evidence type="ECO:0000256" key="4">
    <source>
        <dbReference type="ARBA" id="ARBA00022989"/>
    </source>
</evidence>
<feature type="transmembrane region" description="Helical" evidence="7">
    <location>
        <begin position="221"/>
        <end position="247"/>
    </location>
</feature>
<accession>A0A5J4Z5M7</accession>
<dbReference type="AlphaFoldDB" id="A0A5J4Z5M7"/>
<dbReference type="OrthoDB" id="331948at2759"/>
<comment type="subcellular location">
    <subcellularLocation>
        <location evidence="1">Membrane</location>
        <topology evidence="1">Multi-pass membrane protein</topology>
    </subcellularLocation>
</comment>
<keyword evidence="3 7" id="KW-0812">Transmembrane</keyword>
<dbReference type="EMBL" id="VRMN01000001">
    <property type="protein sequence ID" value="KAA8498518.1"/>
    <property type="molecule type" value="Genomic_DNA"/>
</dbReference>
<dbReference type="EC" id="2.3.1.225" evidence="7"/>
<protein>
    <recommendedName>
        <fullName evidence="7">Palmitoyltransferase</fullName>
        <ecNumber evidence="7">2.3.1.225</ecNumber>
    </recommendedName>
</protein>
<evidence type="ECO:0000256" key="7">
    <source>
        <dbReference type="RuleBase" id="RU079119"/>
    </source>
</evidence>
<dbReference type="PANTHER" id="PTHR12246">
    <property type="entry name" value="PALMITOYLTRANSFERASE ZDHHC16"/>
    <property type="match status" value="1"/>
</dbReference>
<dbReference type="GO" id="GO:0016020">
    <property type="term" value="C:membrane"/>
    <property type="evidence" value="ECO:0007669"/>
    <property type="project" value="UniProtKB-SubCell"/>
</dbReference>
<name>A0A5J4Z5M7_PORPP</name>